<dbReference type="CDD" id="cd03257">
    <property type="entry name" value="ABC_NikE_OppD_transporters"/>
    <property type="match status" value="1"/>
</dbReference>
<dbReference type="InterPro" id="IPR050319">
    <property type="entry name" value="ABC_transp_ATP-bind"/>
</dbReference>
<protein>
    <submittedName>
        <fullName evidence="6">ABC transporter ATP-binding protein</fullName>
    </submittedName>
</protein>
<dbReference type="Proteomes" id="UP000886796">
    <property type="component" value="Unassembled WGS sequence"/>
</dbReference>
<evidence type="ECO:0000313" key="7">
    <source>
        <dbReference type="Proteomes" id="UP000886796"/>
    </source>
</evidence>
<evidence type="ECO:0000256" key="3">
    <source>
        <dbReference type="ARBA" id="ARBA00022741"/>
    </source>
</evidence>
<dbReference type="SMART" id="SM00382">
    <property type="entry name" value="AAA"/>
    <property type="match status" value="1"/>
</dbReference>
<evidence type="ECO:0000256" key="1">
    <source>
        <dbReference type="ARBA" id="ARBA00005417"/>
    </source>
</evidence>
<dbReference type="InterPro" id="IPR027417">
    <property type="entry name" value="P-loop_NTPase"/>
</dbReference>
<dbReference type="Pfam" id="PF00005">
    <property type="entry name" value="ABC_tran"/>
    <property type="match status" value="1"/>
</dbReference>
<proteinExistence type="inferred from homology"/>
<dbReference type="InterPro" id="IPR003593">
    <property type="entry name" value="AAA+_ATPase"/>
</dbReference>
<dbReference type="PANTHER" id="PTHR43776:SF7">
    <property type="entry name" value="D,D-DIPEPTIDE TRANSPORT ATP-BINDING PROTEIN DDPF-RELATED"/>
    <property type="match status" value="1"/>
</dbReference>
<dbReference type="AlphaFoldDB" id="A0A9D1CN87"/>
<name>A0A9D1CN87_9FIRM</name>
<keyword evidence="2" id="KW-0813">Transport</keyword>
<comment type="caution">
    <text evidence="6">The sequence shown here is derived from an EMBL/GenBank/DDBJ whole genome shotgun (WGS) entry which is preliminary data.</text>
</comment>
<dbReference type="PROSITE" id="PS00211">
    <property type="entry name" value="ABC_TRANSPORTER_1"/>
    <property type="match status" value="1"/>
</dbReference>
<keyword evidence="4 6" id="KW-0067">ATP-binding</keyword>
<dbReference type="EMBL" id="DVFK01000087">
    <property type="protein sequence ID" value="HIQ68119.1"/>
    <property type="molecule type" value="Genomic_DNA"/>
</dbReference>
<dbReference type="InterPro" id="IPR017871">
    <property type="entry name" value="ABC_transporter-like_CS"/>
</dbReference>
<dbReference type="GO" id="GO:0055085">
    <property type="term" value="P:transmembrane transport"/>
    <property type="evidence" value="ECO:0007669"/>
    <property type="project" value="UniProtKB-ARBA"/>
</dbReference>
<dbReference type="SUPFAM" id="SSF52540">
    <property type="entry name" value="P-loop containing nucleoside triphosphate hydrolases"/>
    <property type="match status" value="1"/>
</dbReference>
<feature type="domain" description="ABC transporter" evidence="5">
    <location>
        <begin position="5"/>
        <end position="250"/>
    </location>
</feature>
<evidence type="ECO:0000259" key="5">
    <source>
        <dbReference type="PROSITE" id="PS50893"/>
    </source>
</evidence>
<evidence type="ECO:0000313" key="6">
    <source>
        <dbReference type="EMBL" id="HIQ68119.1"/>
    </source>
</evidence>
<dbReference type="InterPro" id="IPR003439">
    <property type="entry name" value="ABC_transporter-like_ATP-bd"/>
</dbReference>
<dbReference type="Gene3D" id="3.40.50.300">
    <property type="entry name" value="P-loop containing nucleotide triphosphate hydrolases"/>
    <property type="match status" value="1"/>
</dbReference>
<gene>
    <name evidence="6" type="ORF">IAB74_06395</name>
</gene>
<evidence type="ECO:0000256" key="4">
    <source>
        <dbReference type="ARBA" id="ARBA00022840"/>
    </source>
</evidence>
<reference evidence="6" key="1">
    <citation type="submission" date="2020-10" db="EMBL/GenBank/DDBJ databases">
        <authorList>
            <person name="Gilroy R."/>
        </authorList>
    </citation>
    <scope>NUCLEOTIDE SEQUENCE</scope>
    <source>
        <strain evidence="6">13361</strain>
    </source>
</reference>
<dbReference type="PANTHER" id="PTHR43776">
    <property type="entry name" value="TRANSPORT ATP-BINDING PROTEIN"/>
    <property type="match status" value="1"/>
</dbReference>
<evidence type="ECO:0000256" key="2">
    <source>
        <dbReference type="ARBA" id="ARBA00022448"/>
    </source>
</evidence>
<dbReference type="GO" id="GO:0005524">
    <property type="term" value="F:ATP binding"/>
    <property type="evidence" value="ECO:0007669"/>
    <property type="project" value="UniProtKB-KW"/>
</dbReference>
<comment type="similarity">
    <text evidence="1">Belongs to the ABC transporter superfamily.</text>
</comment>
<organism evidence="6 7">
    <name type="scientific">Candidatus Faecousia excrementigallinarum</name>
    <dbReference type="NCBI Taxonomy" id="2840806"/>
    <lineage>
        <taxon>Bacteria</taxon>
        <taxon>Bacillati</taxon>
        <taxon>Bacillota</taxon>
        <taxon>Clostridia</taxon>
        <taxon>Eubacteriales</taxon>
        <taxon>Oscillospiraceae</taxon>
        <taxon>Faecousia</taxon>
    </lineage>
</organism>
<dbReference type="PROSITE" id="PS50893">
    <property type="entry name" value="ABC_TRANSPORTER_2"/>
    <property type="match status" value="1"/>
</dbReference>
<keyword evidence="3" id="KW-0547">Nucleotide-binding</keyword>
<accession>A0A9D1CN87</accession>
<sequence>MEPILKVENLTKTFSRSGQENFTAVNGVCFDLSPGQCLGIIGESGSGKTTTVNLISRLVDVTSGRIVLDGQDITHLKGRALRKVYRNMQMVFQNPADSFDPRRTLGDGIGESLENSGMSRKETREEVKGLLARCGLPAEFAGRYPHQVSGGQCQRAAIARALAVKPKLLICDEATSALDVTVQQEILSLLKDLRSQQGNSLSILFICHDISLVQQFCDRVLVMYHGRIVEEGAPDLVISHPRNEYTRSLIDSVL</sequence>
<reference evidence="6" key="2">
    <citation type="journal article" date="2021" name="PeerJ">
        <title>Extensive microbial diversity within the chicken gut microbiome revealed by metagenomics and culture.</title>
        <authorList>
            <person name="Gilroy R."/>
            <person name="Ravi A."/>
            <person name="Getino M."/>
            <person name="Pursley I."/>
            <person name="Horton D.L."/>
            <person name="Alikhan N.F."/>
            <person name="Baker D."/>
            <person name="Gharbi K."/>
            <person name="Hall N."/>
            <person name="Watson M."/>
            <person name="Adriaenssens E.M."/>
            <person name="Foster-Nyarko E."/>
            <person name="Jarju S."/>
            <person name="Secka A."/>
            <person name="Antonio M."/>
            <person name="Oren A."/>
            <person name="Chaudhuri R.R."/>
            <person name="La Ragione R."/>
            <person name="Hildebrand F."/>
            <person name="Pallen M.J."/>
        </authorList>
    </citation>
    <scope>NUCLEOTIDE SEQUENCE</scope>
    <source>
        <strain evidence="6">13361</strain>
    </source>
</reference>
<dbReference type="GO" id="GO:0016887">
    <property type="term" value="F:ATP hydrolysis activity"/>
    <property type="evidence" value="ECO:0007669"/>
    <property type="project" value="InterPro"/>
</dbReference>